<dbReference type="CDD" id="cd03524">
    <property type="entry name" value="RPA2_OBF_family"/>
    <property type="match status" value="1"/>
</dbReference>
<evidence type="ECO:0000313" key="3">
    <source>
        <dbReference type="EMBL" id="HIH69565.1"/>
    </source>
</evidence>
<gene>
    <name evidence="3" type="ORF">HA299_02935</name>
</gene>
<dbReference type="GO" id="GO:0003676">
    <property type="term" value="F:nucleic acid binding"/>
    <property type="evidence" value="ECO:0007669"/>
    <property type="project" value="InterPro"/>
</dbReference>
<dbReference type="Gene3D" id="2.40.50.1010">
    <property type="match status" value="1"/>
</dbReference>
<dbReference type="Proteomes" id="UP000600363">
    <property type="component" value="Unassembled WGS sequence"/>
</dbReference>
<dbReference type="AlphaFoldDB" id="A0A832RSW2"/>
<comment type="caution">
    <text evidence="3">The sequence shown here is derived from an EMBL/GenBank/DDBJ whole genome shotgun (WGS) entry which is preliminary data.</text>
</comment>
<dbReference type="RefSeq" id="WP_042687298.1">
    <property type="nucleotide sequence ID" value="NZ_DUIH01000011.1"/>
</dbReference>
<name>A0A832RSW2_9EURY</name>
<keyword evidence="1" id="KW-0472">Membrane</keyword>
<dbReference type="EMBL" id="DUIH01000011">
    <property type="protein sequence ID" value="HIH69565.1"/>
    <property type="molecule type" value="Genomic_DNA"/>
</dbReference>
<feature type="domain" description="OB" evidence="2">
    <location>
        <begin position="41"/>
        <end position="111"/>
    </location>
</feature>
<evidence type="ECO:0000259" key="2">
    <source>
        <dbReference type="Pfam" id="PF01336"/>
    </source>
</evidence>
<evidence type="ECO:0000256" key="1">
    <source>
        <dbReference type="SAM" id="Phobius"/>
    </source>
</evidence>
<dbReference type="PROSITE" id="PS51257">
    <property type="entry name" value="PROKAR_LIPOPROTEIN"/>
    <property type="match status" value="1"/>
</dbReference>
<sequence length="121" mass="13415">MDRLTRQERAAIVLVFMVACSLVVLYWVVSPFSDEESGDHVSVSGTVLHLKKTASGGHLIITLDVDRELVKVFVPREAGGASMAERLHVGDEVRVTGRLQLYKGREEIVVLREKDVVLMSP</sequence>
<keyword evidence="1" id="KW-0812">Transmembrane</keyword>
<accession>A0A832RSW2</accession>
<dbReference type="Pfam" id="PF01336">
    <property type="entry name" value="tRNA_anti-codon"/>
    <property type="match status" value="1"/>
</dbReference>
<protein>
    <recommendedName>
        <fullName evidence="2">OB domain-containing protein</fullName>
    </recommendedName>
</protein>
<reference evidence="3" key="1">
    <citation type="journal article" date="2020" name="bioRxiv">
        <title>A rank-normalized archaeal taxonomy based on genome phylogeny resolves widespread incomplete and uneven classifications.</title>
        <authorList>
            <person name="Rinke C."/>
            <person name="Chuvochina M."/>
            <person name="Mussig A.J."/>
            <person name="Chaumeil P.-A."/>
            <person name="Waite D.W."/>
            <person name="Whitman W.B."/>
            <person name="Parks D.H."/>
            <person name="Hugenholtz P."/>
        </authorList>
    </citation>
    <scope>NUCLEOTIDE SEQUENCE</scope>
    <source>
        <strain evidence="3">UBA12518</strain>
    </source>
</reference>
<proteinExistence type="predicted"/>
<organism evidence="3 4">
    <name type="scientific">Methermicoccus shengliensis</name>
    <dbReference type="NCBI Taxonomy" id="660064"/>
    <lineage>
        <taxon>Archaea</taxon>
        <taxon>Methanobacteriati</taxon>
        <taxon>Methanobacteriota</taxon>
        <taxon>Stenosarchaea group</taxon>
        <taxon>Methanomicrobia</taxon>
        <taxon>Methanosarcinales</taxon>
        <taxon>Methermicoccaceae</taxon>
        <taxon>Methermicoccus</taxon>
    </lineage>
</organism>
<keyword evidence="1" id="KW-1133">Transmembrane helix</keyword>
<evidence type="ECO:0000313" key="4">
    <source>
        <dbReference type="Proteomes" id="UP000600363"/>
    </source>
</evidence>
<feature type="transmembrane region" description="Helical" evidence="1">
    <location>
        <begin position="12"/>
        <end position="29"/>
    </location>
</feature>
<dbReference type="InterPro" id="IPR004365">
    <property type="entry name" value="NA-bd_OB_tRNA"/>
</dbReference>